<protein>
    <submittedName>
        <fullName evidence="1">Uncharacterized protein</fullName>
    </submittedName>
</protein>
<sequence>MERLKNEDEIRRRLCEGLSGPTFSVVFESTLVDFEAVRNVLLKNNAGDLVENRILEVNLFEERSYSILIIKLRERDCIASCEQRCGNRESQCFGECFFRCLAYEKSEAEEKLCR</sequence>
<evidence type="ECO:0000313" key="1">
    <source>
        <dbReference type="EMBL" id="HEU97714.1"/>
    </source>
</evidence>
<gene>
    <name evidence="1" type="ORF">ENO36_02515</name>
</gene>
<organism evidence="1">
    <name type="scientific">Fervidicoccus fontis</name>
    <dbReference type="NCBI Taxonomy" id="683846"/>
    <lineage>
        <taxon>Archaea</taxon>
        <taxon>Thermoproteota</taxon>
        <taxon>Thermoprotei</taxon>
        <taxon>Fervidicoccales</taxon>
        <taxon>Fervidicoccaceae</taxon>
        <taxon>Fervidicoccus</taxon>
    </lineage>
</organism>
<accession>A0A7C2YSA5</accession>
<dbReference type="EMBL" id="DSFE01000054">
    <property type="protein sequence ID" value="HEU97714.1"/>
    <property type="molecule type" value="Genomic_DNA"/>
</dbReference>
<proteinExistence type="predicted"/>
<dbReference type="Proteomes" id="UP000885664">
    <property type="component" value="Unassembled WGS sequence"/>
</dbReference>
<reference evidence="1" key="1">
    <citation type="journal article" date="2020" name="mSystems">
        <title>Genome- and Community-Level Interaction Insights into Carbon Utilization and Element Cycling Functions of Hydrothermarchaeota in Hydrothermal Sediment.</title>
        <authorList>
            <person name="Zhou Z."/>
            <person name="Liu Y."/>
            <person name="Xu W."/>
            <person name="Pan J."/>
            <person name="Luo Z.H."/>
            <person name="Li M."/>
        </authorList>
    </citation>
    <scope>NUCLEOTIDE SEQUENCE [LARGE SCALE GENOMIC DNA]</scope>
    <source>
        <strain evidence="1">SpSt-1259</strain>
    </source>
</reference>
<comment type="caution">
    <text evidence="1">The sequence shown here is derived from an EMBL/GenBank/DDBJ whole genome shotgun (WGS) entry which is preliminary data.</text>
</comment>
<dbReference type="AlphaFoldDB" id="A0A7C2YSA5"/>
<name>A0A7C2YSA5_9CREN</name>